<proteinExistence type="predicted"/>
<sequence length="82" mass="9536">MPVFRGKDTQYRDYATLYVIWSANQFKKMAELIEQKDHLTKVDADAFNGYIAAYNKQNSKLLEAYNRAGNTFQATYIPVFND</sequence>
<comment type="caution">
    <text evidence="1">The sequence shown here is derived from an EMBL/GenBank/DDBJ whole genome shotgun (WGS) entry which is preliminary data.</text>
</comment>
<protein>
    <submittedName>
        <fullName evidence="1">Uncharacterized protein</fullName>
    </submittedName>
</protein>
<dbReference type="Proteomes" id="UP001165296">
    <property type="component" value="Unassembled WGS sequence"/>
</dbReference>
<gene>
    <name evidence="1" type="ORF">LGH74_21455</name>
</gene>
<dbReference type="EMBL" id="JAJADR010000008">
    <property type="protein sequence ID" value="MCB2410571.1"/>
    <property type="molecule type" value="Genomic_DNA"/>
</dbReference>
<evidence type="ECO:0000313" key="1">
    <source>
        <dbReference type="EMBL" id="MCB2410571.1"/>
    </source>
</evidence>
<name>A0ABS8AXM5_9BACT</name>
<keyword evidence="2" id="KW-1185">Reference proteome</keyword>
<reference evidence="1" key="1">
    <citation type="submission" date="2021-10" db="EMBL/GenBank/DDBJ databases">
        <authorList>
            <person name="Dean J.D."/>
            <person name="Kim M.K."/>
            <person name="Newey C.N."/>
            <person name="Stoker T.S."/>
            <person name="Thompson D.W."/>
            <person name="Grose J.H."/>
        </authorList>
    </citation>
    <scope>NUCLEOTIDE SEQUENCE</scope>
    <source>
        <strain evidence="1">BT178</strain>
    </source>
</reference>
<accession>A0ABS8AXM5</accession>
<dbReference type="RefSeq" id="WP_226179593.1">
    <property type="nucleotide sequence ID" value="NZ_JAJADR010000008.1"/>
</dbReference>
<evidence type="ECO:0000313" key="2">
    <source>
        <dbReference type="Proteomes" id="UP001165296"/>
    </source>
</evidence>
<organism evidence="1 2">
    <name type="scientific">Hymenobacter lucidus</name>
    <dbReference type="NCBI Taxonomy" id="2880930"/>
    <lineage>
        <taxon>Bacteria</taxon>
        <taxon>Pseudomonadati</taxon>
        <taxon>Bacteroidota</taxon>
        <taxon>Cytophagia</taxon>
        <taxon>Cytophagales</taxon>
        <taxon>Hymenobacteraceae</taxon>
        <taxon>Hymenobacter</taxon>
    </lineage>
</organism>